<dbReference type="GO" id="GO:0005829">
    <property type="term" value="C:cytosol"/>
    <property type="evidence" value="ECO:0007669"/>
    <property type="project" value="TreeGrafter"/>
</dbReference>
<reference evidence="4" key="1">
    <citation type="submission" date="2012-12" db="EMBL/GenBank/DDBJ databases">
        <authorList>
            <person name="Hellsten U."/>
            <person name="Grimwood J."/>
            <person name="Chapman J.A."/>
            <person name="Shapiro H."/>
            <person name="Aerts A."/>
            <person name="Otillar R.P."/>
            <person name="Terry A.Y."/>
            <person name="Boore J.L."/>
            <person name="Simakov O."/>
            <person name="Marletaz F."/>
            <person name="Cho S.-J."/>
            <person name="Edsinger-Gonzales E."/>
            <person name="Havlak P."/>
            <person name="Kuo D.-H."/>
            <person name="Larsson T."/>
            <person name="Lv J."/>
            <person name="Arendt D."/>
            <person name="Savage R."/>
            <person name="Osoegawa K."/>
            <person name="de Jong P."/>
            <person name="Lindberg D.R."/>
            <person name="Seaver E.C."/>
            <person name="Weisblat D.A."/>
            <person name="Putnam N.H."/>
            <person name="Grigoriev I.V."/>
            <person name="Rokhsar D.S."/>
        </authorList>
    </citation>
    <scope>NUCLEOTIDE SEQUENCE</scope>
    <source>
        <strain evidence="4">I ESC-2004</strain>
    </source>
</reference>
<organism evidence="2">
    <name type="scientific">Capitella teleta</name>
    <name type="common">Polychaete worm</name>
    <dbReference type="NCBI Taxonomy" id="283909"/>
    <lineage>
        <taxon>Eukaryota</taxon>
        <taxon>Metazoa</taxon>
        <taxon>Spiralia</taxon>
        <taxon>Lophotrochozoa</taxon>
        <taxon>Annelida</taxon>
        <taxon>Polychaeta</taxon>
        <taxon>Sedentaria</taxon>
        <taxon>Scolecida</taxon>
        <taxon>Capitellidae</taxon>
        <taxon>Capitella</taxon>
    </lineage>
</organism>
<dbReference type="HOGENOM" id="CLU_068321_1_0_1"/>
<evidence type="ECO:0000256" key="1">
    <source>
        <dbReference type="SAM" id="Coils"/>
    </source>
</evidence>
<name>R7UJ72_CAPTE</name>
<dbReference type="OMA" id="HMIGEFL"/>
<accession>R7UJ72</accession>
<dbReference type="OrthoDB" id="10065854at2759"/>
<dbReference type="SUPFAM" id="SSF48371">
    <property type="entry name" value="ARM repeat"/>
    <property type="match status" value="1"/>
</dbReference>
<keyword evidence="4" id="KW-1185">Reference proteome</keyword>
<gene>
    <name evidence="2" type="ORF">CAPTEDRAFT_200462</name>
</gene>
<protein>
    <recommendedName>
        <fullName evidence="5">Heat shock factor 2-binding protein</fullName>
    </recommendedName>
</protein>
<evidence type="ECO:0000313" key="4">
    <source>
        <dbReference type="Proteomes" id="UP000014760"/>
    </source>
</evidence>
<reference evidence="3" key="3">
    <citation type="submission" date="2015-06" db="UniProtKB">
        <authorList>
            <consortium name="EnsemblMetazoa"/>
        </authorList>
    </citation>
    <scope>IDENTIFICATION</scope>
</reference>
<evidence type="ECO:0008006" key="5">
    <source>
        <dbReference type="Google" id="ProtNLM"/>
    </source>
</evidence>
<reference evidence="2 4" key="2">
    <citation type="journal article" date="2013" name="Nature">
        <title>Insights into bilaterian evolution from three spiralian genomes.</title>
        <authorList>
            <person name="Simakov O."/>
            <person name="Marletaz F."/>
            <person name="Cho S.J."/>
            <person name="Edsinger-Gonzales E."/>
            <person name="Havlak P."/>
            <person name="Hellsten U."/>
            <person name="Kuo D.H."/>
            <person name="Larsson T."/>
            <person name="Lv J."/>
            <person name="Arendt D."/>
            <person name="Savage R."/>
            <person name="Osoegawa K."/>
            <person name="de Jong P."/>
            <person name="Grimwood J."/>
            <person name="Chapman J.A."/>
            <person name="Shapiro H."/>
            <person name="Aerts A."/>
            <person name="Otillar R.P."/>
            <person name="Terry A.Y."/>
            <person name="Boore J.L."/>
            <person name="Grigoriev I.V."/>
            <person name="Lindberg D.R."/>
            <person name="Seaver E.C."/>
            <person name="Weisblat D.A."/>
            <person name="Putnam N.H."/>
            <person name="Rokhsar D.S."/>
        </authorList>
    </citation>
    <scope>NUCLEOTIDE SEQUENCE</scope>
    <source>
        <strain evidence="2 4">I ESC-2004</strain>
    </source>
</reference>
<dbReference type="InterPro" id="IPR039584">
    <property type="entry name" value="HSF2BP"/>
</dbReference>
<sequence>MAAETQNLENVRKMLAIVKQNFSLLENDVDELKQLSHSGTLDPSFCIVKKADVEKIRRETNLMKKMIPRILQDGIACQQANLSTQRDLQLAQCQNENNFQEIQQWKESYESMIAERDQHRQECLHLQKDLNETAQELTQQSEYCASMGAACATLLWRVSRCEESIQAILSGSKVEQFLALVSSTLLSYVTACATKTDPANAPSDPEDLSEETHFVLALSGVVTNIAASSFGRNFLMSNEHGKHLVDAYLKILAEAPDDECADLKILLLMCLYNISINMKGLKYLQSQPDIISLMTWMVRESKRNEVRQHSLRIIQSLLSDENCANSLLKQAAVLLDDNLMK</sequence>
<keyword evidence="1" id="KW-0175">Coiled coil</keyword>
<proteinExistence type="predicted"/>
<evidence type="ECO:0000313" key="3">
    <source>
        <dbReference type="EnsemblMetazoa" id="CapteP200462"/>
    </source>
</evidence>
<dbReference type="EMBL" id="KB300813">
    <property type="protein sequence ID" value="ELU06255.1"/>
    <property type="molecule type" value="Genomic_DNA"/>
</dbReference>
<dbReference type="STRING" id="283909.R7UJ72"/>
<dbReference type="EnsemblMetazoa" id="CapteT200462">
    <property type="protein sequence ID" value="CapteP200462"/>
    <property type="gene ID" value="CapteG200462"/>
</dbReference>
<feature type="coiled-coil region" evidence="1">
    <location>
        <begin position="1"/>
        <end position="35"/>
    </location>
</feature>
<dbReference type="PANTHER" id="PTHR15434:SF2">
    <property type="entry name" value="HEAT SHOCK FACTOR 2-BINDING PROTEIN"/>
    <property type="match status" value="1"/>
</dbReference>
<dbReference type="AlphaFoldDB" id="R7UJ72"/>
<dbReference type="EMBL" id="AMQN01007491">
    <property type="status" value="NOT_ANNOTATED_CDS"/>
    <property type="molecule type" value="Genomic_DNA"/>
</dbReference>
<feature type="coiled-coil region" evidence="1">
    <location>
        <begin position="102"/>
        <end position="136"/>
    </location>
</feature>
<evidence type="ECO:0000313" key="2">
    <source>
        <dbReference type="EMBL" id="ELU06255.1"/>
    </source>
</evidence>
<dbReference type="Proteomes" id="UP000014760">
    <property type="component" value="Unassembled WGS sequence"/>
</dbReference>
<dbReference type="InterPro" id="IPR016024">
    <property type="entry name" value="ARM-type_fold"/>
</dbReference>
<dbReference type="PANTHER" id="PTHR15434">
    <property type="entry name" value="HEAT SHOCK FACTOR 2-BINDING PROTEIN"/>
    <property type="match status" value="1"/>
</dbReference>